<keyword evidence="1" id="KW-1133">Transmembrane helix</keyword>
<keyword evidence="3" id="KW-1185">Reference proteome</keyword>
<proteinExistence type="predicted"/>
<protein>
    <submittedName>
        <fullName evidence="2">Uncharacterized protein</fullName>
    </submittedName>
</protein>
<dbReference type="RefSeq" id="WP_165908344.1">
    <property type="nucleotide sequence ID" value="NZ_SLUN01000070.1"/>
</dbReference>
<dbReference type="Proteomes" id="UP000295008">
    <property type="component" value="Unassembled WGS sequence"/>
</dbReference>
<keyword evidence="1" id="KW-0472">Membrane</keyword>
<reference evidence="2 3" key="1">
    <citation type="submission" date="2019-03" db="EMBL/GenBank/DDBJ databases">
        <title>Genomic Encyclopedia of Type Strains, Phase IV (KMG-IV): sequencing the most valuable type-strain genomes for metagenomic binning, comparative biology and taxonomic classification.</title>
        <authorList>
            <person name="Goeker M."/>
        </authorList>
    </citation>
    <scope>NUCLEOTIDE SEQUENCE [LARGE SCALE GENOMIC DNA]</scope>
    <source>
        <strain evidence="2 3">LX-B</strain>
    </source>
</reference>
<dbReference type="EMBL" id="SLUN01000070">
    <property type="protein sequence ID" value="TCL53827.1"/>
    <property type="molecule type" value="Genomic_DNA"/>
</dbReference>
<gene>
    <name evidence="2" type="ORF">EDC14_10708</name>
</gene>
<sequence length="58" mass="6365">MLGTWGYIIWGLISIKLVSYAVWLWRQNFRLGVLGVLAAMILALAALILGSFYPGGLP</sequence>
<evidence type="ECO:0000313" key="2">
    <source>
        <dbReference type="EMBL" id="TCL53827.1"/>
    </source>
</evidence>
<comment type="caution">
    <text evidence="2">The sequence shown here is derived from an EMBL/GenBank/DDBJ whole genome shotgun (WGS) entry which is preliminary data.</text>
</comment>
<feature type="transmembrane region" description="Helical" evidence="1">
    <location>
        <begin position="6"/>
        <end position="25"/>
    </location>
</feature>
<feature type="transmembrane region" description="Helical" evidence="1">
    <location>
        <begin position="32"/>
        <end position="53"/>
    </location>
</feature>
<keyword evidence="1" id="KW-0812">Transmembrane</keyword>
<organism evidence="2 3">
    <name type="scientific">Hydrogenispora ethanolica</name>
    <dbReference type="NCBI Taxonomy" id="1082276"/>
    <lineage>
        <taxon>Bacteria</taxon>
        <taxon>Bacillati</taxon>
        <taxon>Bacillota</taxon>
        <taxon>Hydrogenispora</taxon>
    </lineage>
</organism>
<name>A0A4R1QKX5_HYDET</name>
<accession>A0A4R1QKX5</accession>
<dbReference type="AlphaFoldDB" id="A0A4R1QKX5"/>
<evidence type="ECO:0000256" key="1">
    <source>
        <dbReference type="SAM" id="Phobius"/>
    </source>
</evidence>
<evidence type="ECO:0000313" key="3">
    <source>
        <dbReference type="Proteomes" id="UP000295008"/>
    </source>
</evidence>